<dbReference type="PANTHER" id="PTHR13504:SF38">
    <property type="entry name" value="FIDO DOMAIN-CONTAINING PROTEIN"/>
    <property type="match status" value="1"/>
</dbReference>
<feature type="domain" description="Fido" evidence="4">
    <location>
        <begin position="155"/>
        <end position="292"/>
    </location>
</feature>
<feature type="binding site" evidence="2">
    <location>
        <begin position="238"/>
        <end position="245"/>
    </location>
    <ligand>
        <name>ATP</name>
        <dbReference type="ChEBI" id="CHEBI:30616"/>
    </ligand>
</feature>
<dbReference type="GO" id="GO:0005524">
    <property type="term" value="F:ATP binding"/>
    <property type="evidence" value="ECO:0007669"/>
    <property type="project" value="UniProtKB-KW"/>
</dbReference>
<feature type="binding site" evidence="2">
    <location>
        <begin position="270"/>
        <end position="271"/>
    </location>
    <ligand>
        <name>ATP</name>
        <dbReference type="ChEBI" id="CHEBI:30616"/>
    </ligand>
</feature>
<evidence type="ECO:0000256" key="1">
    <source>
        <dbReference type="PIRSR" id="PIRSR640198-1"/>
    </source>
</evidence>
<organism evidence="5 6">
    <name type="scientific">Trichococcus shcherbakoviae</name>
    <dbReference type="NCBI Taxonomy" id="2094020"/>
    <lineage>
        <taxon>Bacteria</taxon>
        <taxon>Bacillati</taxon>
        <taxon>Bacillota</taxon>
        <taxon>Bacilli</taxon>
        <taxon>Lactobacillales</taxon>
        <taxon>Carnobacteriaceae</taxon>
        <taxon>Trichococcus</taxon>
    </lineage>
</organism>
<dbReference type="SUPFAM" id="SSF140931">
    <property type="entry name" value="Fic-like"/>
    <property type="match status" value="1"/>
</dbReference>
<dbReference type="Pfam" id="PF02661">
    <property type="entry name" value="Fic"/>
    <property type="match status" value="1"/>
</dbReference>
<sequence>MVYISTKEASNNWDISERRIRGLCQEGRIEGVVKIGRNWAIPVDAHKPVDARQSEQKKYLGLGYDFSQIDTAMDTINRHRPFSKGLADSLHEKLIVEWTYNSNAIEGNTLTMSETKVVLEGITIGGKSLVEHLEIINHRDAILFIEQLVSEKEPLSEWNIKNIHALVLKQIDNQNAGKYRSENVVISGTKHIPPKHYQISEYMQKLIAEYQNEWLGYHPVVRATLLHGEFVKIHPFIDGNGRTSRLLLNFELMKSGYPPIIIKNENRADYYKVLDHAHTTMDYGPFIKLVAELVIESEKLWLMVLE</sequence>
<evidence type="ECO:0000313" key="5">
    <source>
        <dbReference type="EMBL" id="SYZ80072.1"/>
    </source>
</evidence>
<dbReference type="EMBL" id="UNRR01000043">
    <property type="protein sequence ID" value="SYZ80072.1"/>
    <property type="molecule type" value="Genomic_DNA"/>
</dbReference>
<evidence type="ECO:0000313" key="6">
    <source>
        <dbReference type="Proteomes" id="UP000262072"/>
    </source>
</evidence>
<dbReference type="OrthoDB" id="9813719at2"/>
<evidence type="ECO:0000256" key="3">
    <source>
        <dbReference type="PIRSR" id="PIRSR640198-3"/>
    </source>
</evidence>
<feature type="active site" evidence="1">
    <location>
        <position position="234"/>
    </location>
</feature>
<proteinExistence type="predicted"/>
<feature type="site" description="Important for autoinhibition of adenylyltransferase activity" evidence="3">
    <location>
        <position position="106"/>
    </location>
</feature>
<gene>
    <name evidence="5" type="ORF">TART1_2948</name>
</gene>
<dbReference type="InterPro" id="IPR003812">
    <property type="entry name" value="Fido"/>
</dbReference>
<evidence type="ECO:0000259" key="4">
    <source>
        <dbReference type="PROSITE" id="PS51459"/>
    </source>
</evidence>
<name>A0A383TI82_9LACT</name>
<keyword evidence="2" id="KW-0547">Nucleotide-binding</keyword>
<protein>
    <recommendedName>
        <fullName evidence="4">Fido domain-containing protein</fullName>
    </recommendedName>
</protein>
<dbReference type="InterPro" id="IPR036597">
    <property type="entry name" value="Fido-like_dom_sf"/>
</dbReference>
<dbReference type="Proteomes" id="UP000262072">
    <property type="component" value="Unassembled WGS sequence"/>
</dbReference>
<dbReference type="PROSITE" id="PS51459">
    <property type="entry name" value="FIDO"/>
    <property type="match status" value="1"/>
</dbReference>
<dbReference type="PANTHER" id="PTHR13504">
    <property type="entry name" value="FIDO DOMAIN-CONTAINING PROTEIN DDB_G0283145"/>
    <property type="match status" value="1"/>
</dbReference>
<reference evidence="6" key="1">
    <citation type="submission" date="2018-05" db="EMBL/GenBank/DDBJ databases">
        <authorList>
            <person name="Strepis N."/>
        </authorList>
    </citation>
    <scope>NUCLEOTIDE SEQUENCE [LARGE SCALE GENOMIC DNA]</scope>
</reference>
<accession>A0A383TI82</accession>
<keyword evidence="2" id="KW-0067">ATP-binding</keyword>
<dbReference type="InterPro" id="IPR040198">
    <property type="entry name" value="Fido_containing"/>
</dbReference>
<dbReference type="RefSeq" id="WP_119094081.1">
    <property type="nucleotide sequence ID" value="NZ_UNRR01000043.1"/>
</dbReference>
<evidence type="ECO:0000256" key="2">
    <source>
        <dbReference type="PIRSR" id="PIRSR640198-2"/>
    </source>
</evidence>
<dbReference type="AlphaFoldDB" id="A0A383TI82"/>
<dbReference type="Gene3D" id="1.10.3290.10">
    <property type="entry name" value="Fido-like domain"/>
    <property type="match status" value="1"/>
</dbReference>